<gene>
    <name evidence="4" type="ORF">H9950_02480</name>
</gene>
<protein>
    <submittedName>
        <fullName evidence="4">M23 family metallopeptidase</fullName>
    </submittedName>
</protein>
<keyword evidence="2" id="KW-1133">Transmembrane helix</keyword>
<evidence type="ECO:0000259" key="3">
    <source>
        <dbReference type="Pfam" id="PF01551"/>
    </source>
</evidence>
<feature type="domain" description="M23ase beta-sheet core" evidence="3">
    <location>
        <begin position="189"/>
        <end position="286"/>
    </location>
</feature>
<dbReference type="Gene3D" id="2.70.70.10">
    <property type="entry name" value="Glucose Permease (Domain IIA)"/>
    <property type="match status" value="1"/>
</dbReference>
<reference evidence="4" key="2">
    <citation type="submission" date="2021-04" db="EMBL/GenBank/DDBJ databases">
        <authorList>
            <person name="Gilroy R."/>
        </authorList>
    </citation>
    <scope>NUCLEOTIDE SEQUENCE</scope>
    <source>
        <strain evidence="4">ChiHjej12B11-9795</strain>
    </source>
</reference>
<dbReference type="SUPFAM" id="SSF51261">
    <property type="entry name" value="Duplicated hybrid motif"/>
    <property type="match status" value="1"/>
</dbReference>
<dbReference type="EMBL" id="DWZI01000014">
    <property type="protein sequence ID" value="HJA85063.1"/>
    <property type="molecule type" value="Genomic_DNA"/>
</dbReference>
<organism evidence="4 5">
    <name type="scientific">Candidatus Bacteroides avicola</name>
    <dbReference type="NCBI Taxonomy" id="2838468"/>
    <lineage>
        <taxon>Bacteria</taxon>
        <taxon>Pseudomonadati</taxon>
        <taxon>Bacteroidota</taxon>
        <taxon>Bacteroidia</taxon>
        <taxon>Bacteroidales</taxon>
        <taxon>Bacteroidaceae</taxon>
        <taxon>Bacteroides</taxon>
    </lineage>
</organism>
<dbReference type="AlphaFoldDB" id="A0A9D2HVU7"/>
<evidence type="ECO:0000256" key="2">
    <source>
        <dbReference type="SAM" id="Phobius"/>
    </source>
</evidence>
<dbReference type="GO" id="GO:0004222">
    <property type="term" value="F:metalloendopeptidase activity"/>
    <property type="evidence" value="ECO:0007669"/>
    <property type="project" value="TreeGrafter"/>
</dbReference>
<feature type="transmembrane region" description="Helical" evidence="2">
    <location>
        <begin position="48"/>
        <end position="69"/>
    </location>
</feature>
<dbReference type="CDD" id="cd12797">
    <property type="entry name" value="M23_peptidase"/>
    <property type="match status" value="1"/>
</dbReference>
<keyword evidence="2" id="KW-0812">Transmembrane</keyword>
<comment type="caution">
    <text evidence="4">The sequence shown here is derived from an EMBL/GenBank/DDBJ whole genome shotgun (WGS) entry which is preliminary data.</text>
</comment>
<proteinExistence type="predicted"/>
<dbReference type="Pfam" id="PF01551">
    <property type="entry name" value="Peptidase_M23"/>
    <property type="match status" value="1"/>
</dbReference>
<evidence type="ECO:0000313" key="5">
    <source>
        <dbReference type="Proteomes" id="UP000823862"/>
    </source>
</evidence>
<keyword evidence="2" id="KW-0472">Membrane</keyword>
<evidence type="ECO:0000256" key="1">
    <source>
        <dbReference type="ARBA" id="ARBA00022729"/>
    </source>
</evidence>
<dbReference type="PANTHER" id="PTHR21666:SF289">
    <property type="entry name" value="L-ALA--D-GLU ENDOPEPTIDASE"/>
    <property type="match status" value="1"/>
</dbReference>
<name>A0A9D2HVU7_9BACE</name>
<reference evidence="4" key="1">
    <citation type="journal article" date="2021" name="PeerJ">
        <title>Extensive microbial diversity within the chicken gut microbiome revealed by metagenomics and culture.</title>
        <authorList>
            <person name="Gilroy R."/>
            <person name="Ravi A."/>
            <person name="Getino M."/>
            <person name="Pursley I."/>
            <person name="Horton D.L."/>
            <person name="Alikhan N.F."/>
            <person name="Baker D."/>
            <person name="Gharbi K."/>
            <person name="Hall N."/>
            <person name="Watson M."/>
            <person name="Adriaenssens E.M."/>
            <person name="Foster-Nyarko E."/>
            <person name="Jarju S."/>
            <person name="Secka A."/>
            <person name="Antonio M."/>
            <person name="Oren A."/>
            <person name="Chaudhuri R.R."/>
            <person name="La Ragione R."/>
            <person name="Hildebrand F."/>
            <person name="Pallen M.J."/>
        </authorList>
    </citation>
    <scope>NUCLEOTIDE SEQUENCE</scope>
    <source>
        <strain evidence="4">ChiHjej12B11-9795</strain>
    </source>
</reference>
<dbReference type="InterPro" id="IPR016047">
    <property type="entry name" value="M23ase_b-sheet_dom"/>
</dbReference>
<sequence>MATTTQRKKRKKPFWKDIKFKYRLTITNENTLEEVASLYVSKLNGISVVLFTLAILFLIAAAIVSFTPLRNYLPGYMNSEVRQQVVENALRVDSLQQMLDRQAMYVMNIQDIFSGNIRTDTVQSMDSLTVLREDSLMERTQREDEFRRQYEAAEKYNLTNLAARTDADGLIFYRPAQGMVAKPFDADAGHLGTDIAANPNESVLATLDGTVLMSAYTAETGYVIIVQHNPDFISVYKHCGPPFKHEGETVKGGEAIAPMHAPPEAKDSEGAHLHFELWHRGKAVNPELYIVF</sequence>
<accession>A0A9D2HVU7</accession>
<evidence type="ECO:0000313" key="4">
    <source>
        <dbReference type="EMBL" id="HJA85063.1"/>
    </source>
</evidence>
<dbReference type="InterPro" id="IPR011055">
    <property type="entry name" value="Dup_hybrid_motif"/>
</dbReference>
<dbReference type="PANTHER" id="PTHR21666">
    <property type="entry name" value="PEPTIDASE-RELATED"/>
    <property type="match status" value="1"/>
</dbReference>
<dbReference type="InterPro" id="IPR050570">
    <property type="entry name" value="Cell_wall_metabolism_enzyme"/>
</dbReference>
<dbReference type="Proteomes" id="UP000823862">
    <property type="component" value="Unassembled WGS sequence"/>
</dbReference>
<keyword evidence="1" id="KW-0732">Signal</keyword>